<accession>A0ABS2PWL3</accession>
<comment type="function">
    <text evidence="2">Involved in bacillithiol (BSH) biosynthesis. May catalyze the last step of the pathway, the addition of cysteine to glucosamine malate (GlcN-Mal) to generate BSH.</text>
</comment>
<evidence type="ECO:0000313" key="5">
    <source>
        <dbReference type="EMBL" id="MBM7644256.1"/>
    </source>
</evidence>
<keyword evidence="1 2" id="KW-0436">Ligase</keyword>
<dbReference type="RefSeq" id="WP_205002233.1">
    <property type="nucleotide sequence ID" value="NZ_JAFBER010000002.1"/>
</dbReference>
<dbReference type="InterPro" id="IPR055399">
    <property type="entry name" value="CC_BshC"/>
</dbReference>
<dbReference type="Pfam" id="PF10079">
    <property type="entry name" value="Rossmann-like_BshC"/>
    <property type="match status" value="1"/>
</dbReference>
<dbReference type="InterPro" id="IPR011199">
    <property type="entry name" value="Bacillithiol_biosynth_BshC"/>
</dbReference>
<feature type="domain" description="Bacillithiol biosynthesis BshC N-terminal Rossmann-like" evidence="3">
    <location>
        <begin position="1"/>
        <end position="380"/>
    </location>
</feature>
<evidence type="ECO:0000259" key="4">
    <source>
        <dbReference type="Pfam" id="PF24850"/>
    </source>
</evidence>
<proteinExistence type="inferred from homology"/>
<dbReference type="EMBL" id="JAFBER010000002">
    <property type="protein sequence ID" value="MBM7644256.1"/>
    <property type="molecule type" value="Genomic_DNA"/>
</dbReference>
<evidence type="ECO:0000313" key="6">
    <source>
        <dbReference type="Proteomes" id="UP000808914"/>
    </source>
</evidence>
<sequence length="541" mass="62763">MDTKMIEIPLSSKLVNDYINNKETISSLFDYKYQKQDSSQKRMDEIISRKYQRDRLASVLTKFNQKYTQHPSVFDNIEKLKKANAAAVVGGQQAGLLTGPAYTIHKCLSVIKLAKEKEEQLGMPIVPVFWIAGEDHDFDEINHVYIRKNDVLKKYAYKPSLSNNKTSVSKLDIDQKELSDWVETIFQSYGETEFTKDIVSEIRRMIDQSQTIVDFFAFLIHRLFDQYGLVLIDSADPDVRRIESDYFKRFIHNHHFINENVMSQLNVLKSRGYEVALDQSSGSVNLFYEEQGQRELLEYKEGKFVGKNGAVSLDYDQLLQAAENRPELLSNNVVTRPIMQDLLLPTLAFIAGPGEIAYWSALKEAFRCFDIRMPLIVPRLNLTLVDRRIEKWLKEKNVDIEEVLNNHLGEHKKNWLNKQHEWNVDGVIGELRQKIEEAHQPVQALAVEISRGLEKMSQKNLQLIVSQIDYIEKKMKGTIKEQYKTELDKFDWINDAVMPMGQPQERVWSIFCFINAYGFDLIGKLMAQTYQFNGAQHVVKI</sequence>
<comment type="similarity">
    <text evidence="2">Belongs to the BshC family.</text>
</comment>
<gene>
    <name evidence="2" type="primary">bshC</name>
    <name evidence="5" type="ORF">JOD45_000449</name>
</gene>
<evidence type="ECO:0000256" key="2">
    <source>
        <dbReference type="HAMAP-Rule" id="MF_01867"/>
    </source>
</evidence>
<dbReference type="EC" id="6.-.-.-" evidence="2"/>
<dbReference type="Proteomes" id="UP000808914">
    <property type="component" value="Unassembled WGS sequence"/>
</dbReference>
<dbReference type="InterPro" id="IPR055398">
    <property type="entry name" value="Rossmann-like_BshC"/>
</dbReference>
<organism evidence="5 6">
    <name type="scientific">Scopulibacillus daqui</name>
    <dbReference type="NCBI Taxonomy" id="1469162"/>
    <lineage>
        <taxon>Bacteria</taxon>
        <taxon>Bacillati</taxon>
        <taxon>Bacillota</taxon>
        <taxon>Bacilli</taxon>
        <taxon>Bacillales</taxon>
        <taxon>Sporolactobacillaceae</taxon>
        <taxon>Scopulibacillus</taxon>
    </lineage>
</organism>
<dbReference type="Pfam" id="PF24850">
    <property type="entry name" value="CC_BshC"/>
    <property type="match status" value="1"/>
</dbReference>
<protein>
    <recommendedName>
        <fullName evidence="2">Putative cysteine ligase BshC</fullName>
        <ecNumber evidence="2">6.-.-.-</ecNumber>
    </recommendedName>
</protein>
<dbReference type="PIRSF" id="PIRSF012535">
    <property type="entry name" value="UCP012535"/>
    <property type="match status" value="1"/>
</dbReference>
<name>A0ABS2PWL3_9BACL</name>
<comment type="caution">
    <text evidence="5">The sequence shown here is derived from an EMBL/GenBank/DDBJ whole genome shotgun (WGS) entry which is preliminary data.</text>
</comment>
<evidence type="ECO:0000259" key="3">
    <source>
        <dbReference type="Pfam" id="PF10079"/>
    </source>
</evidence>
<reference evidence="5 6" key="1">
    <citation type="submission" date="2021-01" db="EMBL/GenBank/DDBJ databases">
        <title>Genomic Encyclopedia of Type Strains, Phase IV (KMG-IV): sequencing the most valuable type-strain genomes for metagenomic binning, comparative biology and taxonomic classification.</title>
        <authorList>
            <person name="Goeker M."/>
        </authorList>
    </citation>
    <scope>NUCLEOTIDE SEQUENCE [LARGE SCALE GENOMIC DNA]</scope>
    <source>
        <strain evidence="5 6">DSM 28236</strain>
    </source>
</reference>
<feature type="domain" description="Bacillithiol biosynthesis BshC C-terminal coiled-coil" evidence="4">
    <location>
        <begin position="383"/>
        <end position="540"/>
    </location>
</feature>
<dbReference type="HAMAP" id="MF_01867">
    <property type="entry name" value="BshC"/>
    <property type="match status" value="1"/>
</dbReference>
<evidence type="ECO:0000256" key="1">
    <source>
        <dbReference type="ARBA" id="ARBA00022598"/>
    </source>
</evidence>
<keyword evidence="6" id="KW-1185">Reference proteome</keyword>
<dbReference type="NCBIfam" id="TIGR03998">
    <property type="entry name" value="thiol_BshC"/>
    <property type="match status" value="1"/>
</dbReference>